<dbReference type="PANTHER" id="PTHR12829">
    <property type="entry name" value="N6-ADENOSINE-METHYLTRANSFERASE"/>
    <property type="match status" value="1"/>
</dbReference>
<protein>
    <submittedName>
        <fullName evidence="2">MT-A70/Methyltransferase</fullName>
    </submittedName>
</protein>
<organism evidence="2 3">
    <name type="scientific">Cladophialophora carrionii</name>
    <dbReference type="NCBI Taxonomy" id="86049"/>
    <lineage>
        <taxon>Eukaryota</taxon>
        <taxon>Fungi</taxon>
        <taxon>Dikarya</taxon>
        <taxon>Ascomycota</taxon>
        <taxon>Pezizomycotina</taxon>
        <taxon>Eurotiomycetes</taxon>
        <taxon>Chaetothyriomycetidae</taxon>
        <taxon>Chaetothyriales</taxon>
        <taxon>Herpotrichiellaceae</taxon>
        <taxon>Cladophialophora</taxon>
    </lineage>
</organism>
<proteinExistence type="inferred from homology"/>
<dbReference type="PROSITE" id="PS51143">
    <property type="entry name" value="MT_A70"/>
    <property type="match status" value="1"/>
</dbReference>
<dbReference type="GO" id="GO:0003676">
    <property type="term" value="F:nucleic acid binding"/>
    <property type="evidence" value="ECO:0007669"/>
    <property type="project" value="InterPro"/>
</dbReference>
<keyword evidence="2" id="KW-0489">Methyltransferase</keyword>
<dbReference type="InterPro" id="IPR029063">
    <property type="entry name" value="SAM-dependent_MTases_sf"/>
</dbReference>
<dbReference type="GO" id="GO:0032259">
    <property type="term" value="P:methylation"/>
    <property type="evidence" value="ECO:0007669"/>
    <property type="project" value="UniProtKB-KW"/>
</dbReference>
<reference evidence="3" key="1">
    <citation type="submission" date="2015-07" db="EMBL/GenBank/DDBJ databases">
        <authorList>
            <person name="Teixeira M.M."/>
            <person name="Souza R.C."/>
            <person name="Almeida L.G."/>
            <person name="Vicente V.A."/>
            <person name="de Hoog S."/>
            <person name="Bocca A.L."/>
            <person name="de Almeida S.R."/>
            <person name="Vasconcelos A.T."/>
            <person name="Felipe M.S."/>
        </authorList>
    </citation>
    <scope>NUCLEOTIDE SEQUENCE [LARGE SCALE GENOMIC DNA]</scope>
    <source>
        <strain evidence="3">KSF</strain>
    </source>
</reference>
<dbReference type="GO" id="GO:0005634">
    <property type="term" value="C:nucleus"/>
    <property type="evidence" value="ECO:0007669"/>
    <property type="project" value="TreeGrafter"/>
</dbReference>
<dbReference type="SUPFAM" id="SSF53335">
    <property type="entry name" value="S-adenosyl-L-methionine-dependent methyltransferases"/>
    <property type="match status" value="1"/>
</dbReference>
<dbReference type="VEuPathDB" id="FungiDB:G647_07140"/>
<comment type="similarity">
    <text evidence="1">Belongs to the MT-A70-like family.</text>
</comment>
<dbReference type="VEuPathDB" id="FungiDB:CLCR_05998"/>
<dbReference type="PANTHER" id="PTHR12829:SF4">
    <property type="entry name" value="N(6)-ADENINE-SPECIFIC METHYLTRANSFERASE METTL4"/>
    <property type="match status" value="1"/>
</dbReference>
<dbReference type="eggNOG" id="KOG2356">
    <property type="taxonomic scope" value="Eukaryota"/>
</dbReference>
<evidence type="ECO:0000313" key="2">
    <source>
        <dbReference type="EMBL" id="OCT44458.1"/>
    </source>
</evidence>
<evidence type="ECO:0000256" key="1">
    <source>
        <dbReference type="PROSITE-ProRule" id="PRU00489"/>
    </source>
</evidence>
<dbReference type="EMBL" id="LGRB01000020">
    <property type="protein sequence ID" value="OCT44458.1"/>
    <property type="molecule type" value="Genomic_DNA"/>
</dbReference>
<dbReference type="AlphaFoldDB" id="A0A1C1C7L7"/>
<dbReference type="InterPro" id="IPR007757">
    <property type="entry name" value="MT-A70-like"/>
</dbReference>
<sequence>MQPTILSQNEAGTVYLVDLPTSIQNGQDALHALKSSEPLESPYPSTEPKGANRVAALAAISLNERSYHESVQESISRALAEIRTRLHATGQGGIWCYARRALITHAAPELSNSNSPSAAPVILSTTELRTQFSSFRDFSGSVVCNLRSAAAVVAVTSHGDFVIPPRSTFILASLEQGLSALLLAREYFLRDCPDFDLILMDPPWSNRSVRHAGAYRTQENQVQDPFDEALRIVKRLCAPQGWIAVWITNKSSIRAMVLETLQAMDLRLQEEWIWIKTTIHGEPVTQLDGVWRRPYEMLLLFQRGASSENTKRRIIAAVPDVHSRKPCLKMLLQELLPPEYRALELFARSLTAGWWSWGDEVLKFQHESQWAYPFSELSGESPL</sequence>
<dbReference type="GO" id="GO:0008168">
    <property type="term" value="F:methyltransferase activity"/>
    <property type="evidence" value="ECO:0007669"/>
    <property type="project" value="UniProtKB-KW"/>
</dbReference>
<dbReference type="STRING" id="86049.A0A1C1C7L7"/>
<dbReference type="OrthoDB" id="61116at2759"/>
<dbReference type="Proteomes" id="UP000094526">
    <property type="component" value="Unassembled WGS sequence"/>
</dbReference>
<gene>
    <name evidence="2" type="ORF">CLCR_05998</name>
</gene>
<keyword evidence="2" id="KW-0808">Transferase</keyword>
<evidence type="ECO:0000313" key="3">
    <source>
        <dbReference type="Proteomes" id="UP000094526"/>
    </source>
</evidence>
<dbReference type="Pfam" id="PF05063">
    <property type="entry name" value="MT-A70"/>
    <property type="match status" value="1"/>
</dbReference>
<keyword evidence="3" id="KW-1185">Reference proteome</keyword>
<name>A0A1C1C7L7_9EURO</name>
<dbReference type="Gene3D" id="3.40.50.150">
    <property type="entry name" value="Vaccinia Virus protein VP39"/>
    <property type="match status" value="1"/>
</dbReference>
<accession>A0A1C1C7L7</accession>
<dbReference type="InterPro" id="IPR002052">
    <property type="entry name" value="DNA_methylase_N6_adenine_CS"/>
</dbReference>
<dbReference type="PROSITE" id="PS00092">
    <property type="entry name" value="N6_MTASE"/>
    <property type="match status" value="1"/>
</dbReference>
<comment type="caution">
    <text evidence="2">The sequence shown here is derived from an EMBL/GenBank/DDBJ whole genome shotgun (WGS) entry which is preliminary data.</text>
</comment>